<feature type="transmembrane region" description="Helical" evidence="1">
    <location>
        <begin position="77"/>
        <end position="98"/>
    </location>
</feature>
<dbReference type="HOGENOM" id="CLU_132524_0_0_7"/>
<name>L7U3R8_MYXSD</name>
<sequence>MDEPKPFAGSALLHPLVSCAVVLLLLNDHVFKPCWPSWWTGKLSDVAGLAFFPLVLQAFWEHAEGLARRRFHPSRGVLLACVLLTGVCFAATKLFPFAGNIWQWALGGTQWPFHALRAVMAGDTLPAVRPTAHTLDPTDLFTLPALLASLRVGWRRAGDR</sequence>
<dbReference type="RefSeq" id="WP_015347673.1">
    <property type="nucleotide sequence ID" value="NC_020126.1"/>
</dbReference>
<evidence type="ECO:0000313" key="2">
    <source>
        <dbReference type="EMBL" id="AGC43411.1"/>
    </source>
</evidence>
<keyword evidence="1" id="KW-1133">Transmembrane helix</keyword>
<evidence type="ECO:0000313" key="3">
    <source>
        <dbReference type="Proteomes" id="UP000011131"/>
    </source>
</evidence>
<dbReference type="PATRIC" id="fig|1278073.3.peg.2120"/>
<keyword evidence="1" id="KW-0812">Transmembrane</keyword>
<dbReference type="KEGG" id="msd:MYSTI_02082"/>
<dbReference type="Proteomes" id="UP000011131">
    <property type="component" value="Chromosome"/>
</dbReference>
<keyword evidence="3" id="KW-1185">Reference proteome</keyword>
<dbReference type="eggNOG" id="ENOG5032RFE">
    <property type="taxonomic scope" value="Bacteria"/>
</dbReference>
<keyword evidence="1" id="KW-0472">Membrane</keyword>
<gene>
    <name evidence="2" type="ordered locus">MYSTI_02082</name>
</gene>
<proteinExistence type="predicted"/>
<reference evidence="2 3" key="1">
    <citation type="journal article" date="2013" name="Genome Announc.">
        <title>Complete genome sequence of Myxococcus stipitatus strain DSM 14675, a fruiting myxobacterium.</title>
        <authorList>
            <person name="Huntley S."/>
            <person name="Kneip S."/>
            <person name="Treuner-Lange A."/>
            <person name="Sogaard-Andersen L."/>
        </authorList>
    </citation>
    <scope>NUCLEOTIDE SEQUENCE [LARGE SCALE GENOMIC DNA]</scope>
    <source>
        <strain evidence="3">DSM 14675 / JCM 12634 / Mx s8</strain>
    </source>
</reference>
<dbReference type="AlphaFoldDB" id="L7U3R8"/>
<protein>
    <submittedName>
        <fullName evidence="2">Uncharacterized protein</fullName>
    </submittedName>
</protein>
<dbReference type="EMBL" id="CP004025">
    <property type="protein sequence ID" value="AGC43411.1"/>
    <property type="molecule type" value="Genomic_DNA"/>
</dbReference>
<feature type="transmembrane region" description="Helical" evidence="1">
    <location>
        <begin position="7"/>
        <end position="26"/>
    </location>
</feature>
<accession>L7U3R8</accession>
<dbReference type="STRING" id="1278073.MYSTI_02082"/>
<dbReference type="OrthoDB" id="3524974at2"/>
<organism evidence="2 3">
    <name type="scientific">Myxococcus stipitatus (strain DSM 14675 / JCM 12634 / Mx s8)</name>
    <dbReference type="NCBI Taxonomy" id="1278073"/>
    <lineage>
        <taxon>Bacteria</taxon>
        <taxon>Pseudomonadati</taxon>
        <taxon>Myxococcota</taxon>
        <taxon>Myxococcia</taxon>
        <taxon>Myxococcales</taxon>
        <taxon>Cystobacterineae</taxon>
        <taxon>Myxococcaceae</taxon>
        <taxon>Myxococcus</taxon>
    </lineage>
</organism>
<evidence type="ECO:0000256" key="1">
    <source>
        <dbReference type="SAM" id="Phobius"/>
    </source>
</evidence>